<dbReference type="GO" id="GO:0016787">
    <property type="term" value="F:hydrolase activity"/>
    <property type="evidence" value="ECO:0007669"/>
    <property type="project" value="UniProtKB-KW"/>
</dbReference>
<dbReference type="PANTHER" id="PTHR43798">
    <property type="entry name" value="MONOACYLGLYCEROL LIPASE"/>
    <property type="match status" value="1"/>
</dbReference>
<keyword evidence="3" id="KW-1185">Reference proteome</keyword>
<dbReference type="PRINTS" id="PR00111">
    <property type="entry name" value="ABHYDROLASE"/>
</dbReference>
<accession>A0ABU0ZXJ9</accession>
<organism evidence="2 3">
    <name type="scientific">Mesonia profundi</name>
    <dbReference type="NCBI Taxonomy" id="3070998"/>
    <lineage>
        <taxon>Bacteria</taxon>
        <taxon>Pseudomonadati</taxon>
        <taxon>Bacteroidota</taxon>
        <taxon>Flavobacteriia</taxon>
        <taxon>Flavobacteriales</taxon>
        <taxon>Flavobacteriaceae</taxon>
        <taxon>Mesonia</taxon>
    </lineage>
</organism>
<feature type="domain" description="AB hydrolase-1" evidence="1">
    <location>
        <begin position="22"/>
        <end position="248"/>
    </location>
</feature>
<reference evidence="2 3" key="1">
    <citation type="submission" date="2023-08" db="EMBL/GenBank/DDBJ databases">
        <title>Mesonia sp. MT50, isolated from deep-sea sediment of the Mariana Trench.</title>
        <authorList>
            <person name="Fu H."/>
        </authorList>
    </citation>
    <scope>NUCLEOTIDE SEQUENCE [LARGE SCALE GENOMIC DNA]</scope>
    <source>
        <strain evidence="2 3">MT50</strain>
    </source>
</reference>
<proteinExistence type="predicted"/>
<dbReference type="Pfam" id="PF00561">
    <property type="entry name" value="Abhydrolase_1"/>
    <property type="match status" value="1"/>
</dbReference>
<comment type="caution">
    <text evidence="2">The sequence shown here is derived from an EMBL/GenBank/DDBJ whole genome shotgun (WGS) entry which is preliminary data.</text>
</comment>
<dbReference type="InterPro" id="IPR029058">
    <property type="entry name" value="AB_hydrolase_fold"/>
</dbReference>
<keyword evidence="2" id="KW-0378">Hydrolase</keyword>
<evidence type="ECO:0000259" key="1">
    <source>
        <dbReference type="Pfam" id="PF00561"/>
    </source>
</evidence>
<evidence type="ECO:0000313" key="2">
    <source>
        <dbReference type="EMBL" id="MDQ7916189.1"/>
    </source>
</evidence>
<dbReference type="RefSeq" id="WP_308862803.1">
    <property type="nucleotide sequence ID" value="NZ_JAVHUL010000002.1"/>
</dbReference>
<dbReference type="InterPro" id="IPR000073">
    <property type="entry name" value="AB_hydrolase_1"/>
</dbReference>
<name>A0ABU0ZXJ9_9FLAO</name>
<dbReference type="EMBL" id="JAVHUL010000002">
    <property type="protein sequence ID" value="MDQ7916189.1"/>
    <property type="molecule type" value="Genomic_DNA"/>
</dbReference>
<evidence type="ECO:0000313" key="3">
    <source>
        <dbReference type="Proteomes" id="UP001230915"/>
    </source>
</evidence>
<dbReference type="SUPFAM" id="SSF53474">
    <property type="entry name" value="alpha/beta-Hydrolases"/>
    <property type="match status" value="1"/>
</dbReference>
<gene>
    <name evidence="2" type="ORF">RBU60_01265</name>
</gene>
<dbReference type="PANTHER" id="PTHR43798:SF33">
    <property type="entry name" value="HYDROLASE, PUTATIVE (AFU_ORTHOLOGUE AFUA_2G14860)-RELATED"/>
    <property type="match status" value="1"/>
</dbReference>
<sequence length="261" mass="29449">MQKFIPYKNIQIAFTAQGKGEAIVLLHGFLENSSMWDAVVPVLAKSHRVIYIDLLGHGNTQRLGYIHTMQEMAQTVKQVLDHLKVEKASFIGHSMGGYVTLAFAELFPLRIKKILLLNSTPLADSPERVANRNRAIRLVKQNKDAFVSMAITNLFGKESREELREKINALIKEAQQMPTENIVAAMEGLKSRNDRTQVLKDFGGEKIFLAGKEDEIVPLESLQQLAKETHTPLIIITFKGGHMTHLEAEEELLKFLEKDFS</sequence>
<dbReference type="InterPro" id="IPR050266">
    <property type="entry name" value="AB_hydrolase_sf"/>
</dbReference>
<dbReference type="Proteomes" id="UP001230915">
    <property type="component" value="Unassembled WGS sequence"/>
</dbReference>
<dbReference type="Gene3D" id="3.40.50.1820">
    <property type="entry name" value="alpha/beta hydrolase"/>
    <property type="match status" value="1"/>
</dbReference>
<protein>
    <submittedName>
        <fullName evidence="2">Alpha/beta hydrolase</fullName>
    </submittedName>
</protein>